<accession>T0L1D1</accession>
<protein>
    <submittedName>
        <fullName evidence="2">Uncharacterized protein</fullName>
    </submittedName>
</protein>
<organism evidence="2 3">
    <name type="scientific">Vairimorpha apis BRL 01</name>
    <dbReference type="NCBI Taxonomy" id="1037528"/>
    <lineage>
        <taxon>Eukaryota</taxon>
        <taxon>Fungi</taxon>
        <taxon>Fungi incertae sedis</taxon>
        <taxon>Microsporidia</taxon>
        <taxon>Nosematidae</taxon>
        <taxon>Vairimorpha</taxon>
    </lineage>
</organism>
<reference evidence="2 3" key="1">
    <citation type="journal article" date="2013" name="BMC Genomics">
        <title>Genome sequencing and comparative genomics of honey bee microsporidia, Nosema apis reveal novel insights into host-parasite interactions.</title>
        <authorList>
            <person name="Chen Yp."/>
            <person name="Pettis J.S."/>
            <person name="Zhao Y."/>
            <person name="Liu X."/>
            <person name="Tallon L.J."/>
            <person name="Sadzewicz L.D."/>
            <person name="Li R."/>
            <person name="Zheng H."/>
            <person name="Huang S."/>
            <person name="Zhang X."/>
            <person name="Hamilton M.C."/>
            <person name="Pernal S.F."/>
            <person name="Melathopoulos A.P."/>
            <person name="Yan X."/>
            <person name="Evans J.D."/>
        </authorList>
    </citation>
    <scope>NUCLEOTIDE SEQUENCE [LARGE SCALE GENOMIC DNA]</scope>
    <source>
        <strain evidence="2 3">BRL 01</strain>
    </source>
</reference>
<keyword evidence="3" id="KW-1185">Reference proteome</keyword>
<dbReference type="HOGENOM" id="CLU_1928192_0_0_1"/>
<gene>
    <name evidence="2" type="ORF">NAPIS_ORF01075</name>
</gene>
<evidence type="ECO:0000256" key="1">
    <source>
        <dbReference type="SAM" id="MobiDB-lite"/>
    </source>
</evidence>
<sequence length="131" mass="15306">MDTKISTNIKVNHNKPDIFVLDKKSKENFNYLFTIVENEKLRNYDLLAYELEIHQGSLVLKKTLESISLKRRRRHNQGDAGEEEIKPQENNKSINNNRGKILDPEDLTSNNECEIKETHIISSVPEHETFE</sequence>
<dbReference type="VEuPathDB" id="MicrosporidiaDB:NAPIS_ORF01075"/>
<dbReference type="EMBL" id="KE647149">
    <property type="protein sequence ID" value="EQB61347.1"/>
    <property type="molecule type" value="Genomic_DNA"/>
</dbReference>
<dbReference type="OrthoDB" id="2192644at2759"/>
<evidence type="ECO:0000313" key="3">
    <source>
        <dbReference type="Proteomes" id="UP000053780"/>
    </source>
</evidence>
<evidence type="ECO:0000313" key="2">
    <source>
        <dbReference type="EMBL" id="EQB61347.1"/>
    </source>
</evidence>
<dbReference type="Proteomes" id="UP000053780">
    <property type="component" value="Unassembled WGS sequence"/>
</dbReference>
<dbReference type="AlphaFoldDB" id="T0L1D1"/>
<name>T0L1D1_9MICR</name>
<proteinExistence type="predicted"/>
<feature type="region of interest" description="Disordered" evidence="1">
    <location>
        <begin position="70"/>
        <end position="111"/>
    </location>
</feature>